<proteinExistence type="predicted"/>
<dbReference type="OMA" id="KECQTIP"/>
<dbReference type="Proteomes" id="UP000001460">
    <property type="component" value="Unassembled WGS sequence"/>
</dbReference>
<keyword evidence="2" id="KW-1185">Reference proteome</keyword>
<dbReference type="AlphaFoldDB" id="B6ACR8"/>
<dbReference type="GeneID" id="6995648"/>
<name>B6ACR8_CRYMR</name>
<evidence type="ECO:0000313" key="1">
    <source>
        <dbReference type="EMBL" id="EEA05922.1"/>
    </source>
</evidence>
<reference evidence="1" key="1">
    <citation type="submission" date="2008-06" db="EMBL/GenBank/DDBJ databases">
        <authorList>
            <person name="Lorenzi H."/>
            <person name="Inman J."/>
            <person name="Miller J."/>
            <person name="Schobel S."/>
            <person name="Amedeo P."/>
            <person name="Caler E.V."/>
            <person name="da Silva J."/>
        </authorList>
    </citation>
    <scope>NUCLEOTIDE SEQUENCE [LARGE SCALE GENOMIC DNA]</scope>
    <source>
        <strain evidence="1">RN66</strain>
    </source>
</reference>
<organism evidence="1 2">
    <name type="scientific">Cryptosporidium muris (strain RN66)</name>
    <dbReference type="NCBI Taxonomy" id="441375"/>
    <lineage>
        <taxon>Eukaryota</taxon>
        <taxon>Sar</taxon>
        <taxon>Alveolata</taxon>
        <taxon>Apicomplexa</taxon>
        <taxon>Conoidasida</taxon>
        <taxon>Coccidia</taxon>
        <taxon>Eucoccidiorida</taxon>
        <taxon>Eimeriorina</taxon>
        <taxon>Cryptosporidiidae</taxon>
        <taxon>Cryptosporidium</taxon>
    </lineage>
</organism>
<accession>B6ACR8</accession>
<protein>
    <submittedName>
        <fullName evidence="1">Uncharacterized protein</fullName>
    </submittedName>
</protein>
<dbReference type="RefSeq" id="XP_002140271.1">
    <property type="nucleotide sequence ID" value="XM_002140235.1"/>
</dbReference>
<gene>
    <name evidence="1" type="ORF">CMU_016720</name>
</gene>
<dbReference type="EMBL" id="DS989728">
    <property type="protein sequence ID" value="EEA05922.1"/>
    <property type="molecule type" value="Genomic_DNA"/>
</dbReference>
<dbReference type="OrthoDB" id="338956at2759"/>
<sequence length="190" mass="21706">MSSLEKEYPIGLENKITNSTKECQTIPMLSLKYLPFENVCGFTNPYFGENQGLSEEELKYHTNHMRSVGDALHFFYRIHPVLLNNRAISAHTYSVDDKSTPLVSPAVSASKDRKQVENIELIPHPNLCTTQSRIIHPNLVHSINQRWQLRVHLLNNNMSIFNLADLSHPYVSEMVGAPSRIKTENEECTE</sequence>
<evidence type="ECO:0000313" key="2">
    <source>
        <dbReference type="Proteomes" id="UP000001460"/>
    </source>
</evidence>
<dbReference type="VEuPathDB" id="CryptoDB:CMU_016720"/>